<protein>
    <submittedName>
        <fullName evidence="1">Helix-turn-helix domain protein</fullName>
    </submittedName>
</protein>
<name>J9G043_9ZZZZ</name>
<sequence>MPAAIFRTELGAYRKVLTLEELISLRCRYGISIAAIVHRAKDLGIISVSYYNEIFDKYIHSNLMEEGWGHYPIEEHTDRFDRLLKRCVAEGYLTVEEAALNVKVKPNEYKCKLTLL</sequence>
<dbReference type="AlphaFoldDB" id="J9G043"/>
<proteinExistence type="predicted"/>
<comment type="caution">
    <text evidence="1">The sequence shown here is derived from an EMBL/GenBank/DDBJ whole genome shotgun (WGS) entry which is preliminary data.</text>
</comment>
<reference evidence="1" key="1">
    <citation type="journal article" date="2012" name="PLoS ONE">
        <title>Gene sets for utilization of primary and secondary nutrition supplies in the distal gut of endangered iberian lynx.</title>
        <authorList>
            <person name="Alcaide M."/>
            <person name="Messina E."/>
            <person name="Richter M."/>
            <person name="Bargiela R."/>
            <person name="Peplies J."/>
            <person name="Huws S.A."/>
            <person name="Newbold C.J."/>
            <person name="Golyshin P.N."/>
            <person name="Simon M.A."/>
            <person name="Lopez G."/>
            <person name="Yakimov M.M."/>
            <person name="Ferrer M."/>
        </authorList>
    </citation>
    <scope>NUCLEOTIDE SEQUENCE</scope>
</reference>
<dbReference type="EMBL" id="AMCI01003481">
    <property type="protein sequence ID" value="EJX00199.1"/>
    <property type="molecule type" value="Genomic_DNA"/>
</dbReference>
<evidence type="ECO:0000313" key="1">
    <source>
        <dbReference type="EMBL" id="EJX00199.1"/>
    </source>
</evidence>
<accession>J9G043</accession>
<gene>
    <name evidence="1" type="ORF">EVA_11695</name>
</gene>
<organism evidence="1">
    <name type="scientific">gut metagenome</name>
    <dbReference type="NCBI Taxonomy" id="749906"/>
    <lineage>
        <taxon>unclassified sequences</taxon>
        <taxon>metagenomes</taxon>
        <taxon>organismal metagenomes</taxon>
    </lineage>
</organism>